<dbReference type="Pfam" id="PF08407">
    <property type="entry name" value="Chitin_synth_1N"/>
    <property type="match status" value="1"/>
</dbReference>
<dbReference type="PANTHER" id="PTHR44329">
    <property type="entry name" value="SERINE/THREONINE-PROTEIN KINASE TNNI3K-RELATED"/>
    <property type="match status" value="1"/>
</dbReference>
<feature type="domain" description="Protein kinase" evidence="6">
    <location>
        <begin position="35"/>
        <end position="293"/>
    </location>
</feature>
<dbReference type="InterPro" id="IPR013616">
    <property type="entry name" value="Chitin_synth_N"/>
</dbReference>
<comment type="subcellular location">
    <subcellularLocation>
        <location evidence="5">Cell membrane</location>
        <topology evidence="5">Multi-pass membrane protein</topology>
    </subcellularLocation>
</comment>
<dbReference type="Gene3D" id="1.10.510.10">
    <property type="entry name" value="Transferase(Phosphotransferase) domain 1"/>
    <property type="match status" value="1"/>
</dbReference>
<keyword evidence="8" id="KW-1185">Reference proteome</keyword>
<dbReference type="GO" id="GO:0004672">
    <property type="term" value="F:protein kinase activity"/>
    <property type="evidence" value="ECO:0007669"/>
    <property type="project" value="InterPro"/>
</dbReference>
<evidence type="ECO:0000256" key="3">
    <source>
        <dbReference type="ARBA" id="ARBA00022989"/>
    </source>
</evidence>
<keyword evidence="3 5" id="KW-1133">Transmembrane helix</keyword>
<evidence type="ECO:0000313" key="7">
    <source>
        <dbReference type="EMBL" id="KAF0479088.1"/>
    </source>
</evidence>
<keyword evidence="5" id="KW-0328">Glycosyltransferase</keyword>
<dbReference type="GO" id="GO:0071555">
    <property type="term" value="P:cell wall organization"/>
    <property type="evidence" value="ECO:0007669"/>
    <property type="project" value="UniProtKB-KW"/>
</dbReference>
<evidence type="ECO:0000259" key="6">
    <source>
        <dbReference type="PROSITE" id="PS50011"/>
    </source>
</evidence>
<keyword evidence="2 4" id="KW-0067">ATP-binding</keyword>
<organism evidence="7 8">
    <name type="scientific">Gigaspora margarita</name>
    <dbReference type="NCBI Taxonomy" id="4874"/>
    <lineage>
        <taxon>Eukaryota</taxon>
        <taxon>Fungi</taxon>
        <taxon>Fungi incertae sedis</taxon>
        <taxon>Mucoromycota</taxon>
        <taxon>Glomeromycotina</taxon>
        <taxon>Glomeromycetes</taxon>
        <taxon>Diversisporales</taxon>
        <taxon>Gigasporaceae</taxon>
        <taxon>Gigaspora</taxon>
    </lineage>
</organism>
<evidence type="ECO:0000313" key="8">
    <source>
        <dbReference type="Proteomes" id="UP000439903"/>
    </source>
</evidence>
<feature type="binding site" evidence="4">
    <location>
        <position position="62"/>
    </location>
    <ligand>
        <name>ATP</name>
        <dbReference type="ChEBI" id="CHEBI:30616"/>
    </ligand>
</feature>
<dbReference type="SUPFAM" id="SSF56112">
    <property type="entry name" value="Protein kinase-like (PK-like)"/>
    <property type="match status" value="1"/>
</dbReference>
<evidence type="ECO:0000256" key="2">
    <source>
        <dbReference type="ARBA" id="ARBA00022840"/>
    </source>
</evidence>
<protein>
    <recommendedName>
        <fullName evidence="5">Chitin synthase</fullName>
        <ecNumber evidence="5">2.4.1.16</ecNumber>
    </recommendedName>
</protein>
<proteinExistence type="inferred from homology"/>
<dbReference type="PROSITE" id="PS50011">
    <property type="entry name" value="PROTEIN_KINASE_DOM"/>
    <property type="match status" value="1"/>
</dbReference>
<keyword evidence="5" id="KW-1003">Cell membrane</keyword>
<dbReference type="EC" id="2.4.1.16" evidence="5"/>
<keyword evidence="5 7" id="KW-0808">Transferase</keyword>
<evidence type="ECO:0000256" key="1">
    <source>
        <dbReference type="ARBA" id="ARBA00022741"/>
    </source>
</evidence>
<dbReference type="GO" id="GO:0006031">
    <property type="term" value="P:chitin biosynthetic process"/>
    <property type="evidence" value="ECO:0007669"/>
    <property type="project" value="UniProtKB-UniRule"/>
</dbReference>
<dbReference type="InterPro" id="IPR001245">
    <property type="entry name" value="Ser-Thr/Tyr_kinase_cat_dom"/>
</dbReference>
<dbReference type="InterPro" id="IPR000719">
    <property type="entry name" value="Prot_kinase_dom"/>
</dbReference>
<comment type="caution">
    <text evidence="7">The sequence shown here is derived from an EMBL/GenBank/DDBJ whole genome shotgun (WGS) entry which is preliminary data.</text>
</comment>
<comment type="function">
    <text evidence="5">Polymerizes chitin, a structural polymer of the cell wall and septum, by transferring the sugar moiety of UDP-GlcNAc to the non-reducing end of the growing chitin polymer.</text>
</comment>
<keyword evidence="1 4" id="KW-0547">Nucleotide-binding</keyword>
<evidence type="ECO:0000256" key="5">
    <source>
        <dbReference type="RuleBase" id="RU366040"/>
    </source>
</evidence>
<comment type="catalytic activity">
    <reaction evidence="5">
        <text>[(1-&gt;4)-N-acetyl-beta-D-glucosaminyl](n) + UDP-N-acetyl-alpha-D-glucosamine = [(1-&gt;4)-N-acetyl-beta-D-glucosaminyl](n+1) + UDP + H(+)</text>
        <dbReference type="Rhea" id="RHEA:16637"/>
        <dbReference type="Rhea" id="RHEA-COMP:9593"/>
        <dbReference type="Rhea" id="RHEA-COMP:9595"/>
        <dbReference type="ChEBI" id="CHEBI:15378"/>
        <dbReference type="ChEBI" id="CHEBI:17029"/>
        <dbReference type="ChEBI" id="CHEBI:57705"/>
        <dbReference type="ChEBI" id="CHEBI:58223"/>
        <dbReference type="EC" id="2.4.1.16"/>
    </reaction>
</comment>
<feature type="transmembrane region" description="Helical" evidence="5">
    <location>
        <begin position="812"/>
        <end position="835"/>
    </location>
</feature>
<gene>
    <name evidence="7" type="ORF">F8M41_023898</name>
</gene>
<dbReference type="PRINTS" id="PR00109">
    <property type="entry name" value="TYRKINASE"/>
</dbReference>
<dbReference type="Pfam" id="PF01644">
    <property type="entry name" value="Chitin_synth_1"/>
    <property type="match status" value="2"/>
</dbReference>
<dbReference type="PROSITE" id="PS00107">
    <property type="entry name" value="PROTEIN_KINASE_ATP"/>
    <property type="match status" value="1"/>
</dbReference>
<feature type="transmembrane region" description="Helical" evidence="5">
    <location>
        <begin position="916"/>
        <end position="939"/>
    </location>
</feature>
<keyword evidence="5" id="KW-0812">Transmembrane</keyword>
<dbReference type="GO" id="GO:0004100">
    <property type="term" value="F:chitin synthase activity"/>
    <property type="evidence" value="ECO:0007669"/>
    <property type="project" value="UniProtKB-UniRule"/>
</dbReference>
<dbReference type="GO" id="GO:0097527">
    <property type="term" value="P:necroptotic signaling pathway"/>
    <property type="evidence" value="ECO:0007669"/>
    <property type="project" value="TreeGrafter"/>
</dbReference>
<dbReference type="AlphaFoldDB" id="A0A8H4ACN0"/>
<name>A0A8H4ACN0_GIGMA</name>
<dbReference type="Proteomes" id="UP000439903">
    <property type="component" value="Unassembled WGS sequence"/>
</dbReference>
<keyword evidence="5" id="KW-0961">Cell wall biogenesis/degradation</keyword>
<feature type="transmembrane region" description="Helical" evidence="5">
    <location>
        <begin position="743"/>
        <end position="760"/>
    </location>
</feature>
<keyword evidence="5" id="KW-0472">Membrane</keyword>
<dbReference type="InterPro" id="IPR017441">
    <property type="entry name" value="Protein_kinase_ATP_BS"/>
</dbReference>
<feature type="transmembrane region" description="Helical" evidence="5">
    <location>
        <begin position="780"/>
        <end position="800"/>
    </location>
</feature>
<sequence length="942" mass="109027">MFGAPRHVFNLIDYSEELQSYLNARNIRSFEYSQFNNIKLIGDGGFAIVYSALFQEKKYALKRLKDSSLDEKRFKPLRRELELLYITDHSNIVKFYGISEAPGGYFTLVFQLATGGNLREYLQNKRIDGLYKISWVELIGIAKDITLGLMHLHDNDIIHRDLHAKNILMNNGRALITDFGISKQIKDTTTSSSNTGGVAAYIEPQYYLSNKKPDKKSDIYSLGVLFWELTSGVRPFYDLPDPQIILLIGINKREKSVVNTPSNYVNLYRKCWSSDSNRRPTLNYILMEIDRSLAETTIDITNKVDQQLLEYPDEDDNLNIYDDCCTECENATETLIPNYMSLSSFSIAKSMPQRQDDLESISIEYLEQSSNRHRIIRPIELINGNLIIESPVSSLLSNISCESSNEFTHMSYTCKPDAFKQENFTLRQTKYELTRMTELLILLTIDDEDEILLSSTLYRIMENTAYLCSLRESPEWGQDGWKKIIICIISDRNNINKRTLSYLKALGIYQDGFEKSKVNNKTVSAHIYEYTTPISIKYSRDSVDKKVIIPAQILFCLQEKSKEKLIPINGFLMLFVQLLIQEFAFSLKLALNQILTYLIKFLQDKQSIYNLWKTFKNDQVAGSCGKLYITNDKRWIYLLNPVVGAQIFEREISNILIKPMESMLNNVICFELISKRNFSWLLHYECSSQAELVLPEKLSEIIQQHLCNLNGYFHTSFYATSHFYYIWRSEHSISRKISLQIEIIYQTIFFLFSWLALITNNFQKLSSSHENFKYEVYSEIVILIFYFIVLFLRSICVLYFNACLIMSNPWHLLVCFISIIQYILLVPFCIGLNIYTFCNHNTSSNQEVNSSIEIIPDIKSSSNTFGKDIVEVSFPCELNSNKAYNEAWNEIMKSSKNEAKYKTQAYSSKAFSPWSIILWAVCNALSAILFSLLGMAFSYQTT</sequence>
<reference evidence="7 8" key="1">
    <citation type="journal article" date="2019" name="Environ. Microbiol.">
        <title>At the nexus of three kingdoms: the genome of the mycorrhizal fungus Gigaspora margarita provides insights into plant, endobacterial and fungal interactions.</title>
        <authorList>
            <person name="Venice F."/>
            <person name="Ghignone S."/>
            <person name="Salvioli di Fossalunga A."/>
            <person name="Amselem J."/>
            <person name="Novero M."/>
            <person name="Xianan X."/>
            <person name="Sedzielewska Toro K."/>
            <person name="Morin E."/>
            <person name="Lipzen A."/>
            <person name="Grigoriev I.V."/>
            <person name="Henrissat B."/>
            <person name="Martin F.M."/>
            <person name="Bonfante P."/>
        </authorList>
    </citation>
    <scope>NUCLEOTIDE SEQUENCE [LARGE SCALE GENOMIC DNA]</scope>
    <source>
        <strain evidence="7 8">BEG34</strain>
    </source>
</reference>
<dbReference type="Pfam" id="PF07714">
    <property type="entry name" value="PK_Tyr_Ser-Thr"/>
    <property type="match status" value="1"/>
</dbReference>
<accession>A0A8H4ACN0</accession>
<dbReference type="EMBL" id="WTPW01000793">
    <property type="protein sequence ID" value="KAF0479088.1"/>
    <property type="molecule type" value="Genomic_DNA"/>
</dbReference>
<dbReference type="InterPro" id="IPR051681">
    <property type="entry name" value="Ser/Thr_Kinases-Pseudokinases"/>
</dbReference>
<dbReference type="InterPro" id="IPR011009">
    <property type="entry name" value="Kinase-like_dom_sf"/>
</dbReference>
<comment type="caution">
    <text evidence="5">Lacks conserved residue(s) required for the propagation of feature annotation.</text>
</comment>
<dbReference type="PANTHER" id="PTHR44329:SF298">
    <property type="entry name" value="MIXED LINEAGE KINASE DOMAIN-LIKE PROTEIN"/>
    <property type="match status" value="1"/>
</dbReference>
<comment type="similarity">
    <text evidence="5">Belongs to the chitin synthase family.</text>
</comment>
<dbReference type="GO" id="GO:0005886">
    <property type="term" value="C:plasma membrane"/>
    <property type="evidence" value="ECO:0007669"/>
    <property type="project" value="UniProtKB-SubCell"/>
</dbReference>
<evidence type="ECO:0000256" key="4">
    <source>
        <dbReference type="PROSITE-ProRule" id="PRU10141"/>
    </source>
</evidence>
<dbReference type="GO" id="GO:0005524">
    <property type="term" value="F:ATP binding"/>
    <property type="evidence" value="ECO:0007669"/>
    <property type="project" value="UniProtKB-UniRule"/>
</dbReference>